<proteinExistence type="predicted"/>
<keyword evidence="4 5" id="KW-0472">Membrane</keyword>
<dbReference type="EMBL" id="QRBE01000012">
    <property type="protein sequence ID" value="RDS79535.1"/>
    <property type="molecule type" value="Genomic_DNA"/>
</dbReference>
<evidence type="ECO:0000256" key="2">
    <source>
        <dbReference type="ARBA" id="ARBA00022692"/>
    </source>
</evidence>
<feature type="transmembrane region" description="Helical" evidence="5">
    <location>
        <begin position="154"/>
        <end position="176"/>
    </location>
</feature>
<dbReference type="OrthoDB" id="9807111at2"/>
<accession>A0A370WUB0</accession>
<keyword evidence="2 5" id="KW-0812">Transmembrane</keyword>
<name>A0A370WUB0_9GAMM</name>
<feature type="transmembrane region" description="Helical" evidence="5">
    <location>
        <begin position="383"/>
        <end position="406"/>
    </location>
</feature>
<feature type="transmembrane region" description="Helical" evidence="5">
    <location>
        <begin position="464"/>
        <end position="484"/>
    </location>
</feature>
<dbReference type="RefSeq" id="WP_115496813.1">
    <property type="nucleotide sequence ID" value="NZ_QRBE01000012.1"/>
</dbReference>
<evidence type="ECO:0000313" key="6">
    <source>
        <dbReference type="EMBL" id="RDS79535.1"/>
    </source>
</evidence>
<dbReference type="PANTHER" id="PTHR31086">
    <property type="entry name" value="ALUMINUM-ACTIVATED MALATE TRANSPORTER 10"/>
    <property type="match status" value="1"/>
</dbReference>
<dbReference type="AlphaFoldDB" id="A0A370WUB0"/>
<dbReference type="Pfam" id="PF04632">
    <property type="entry name" value="FUSC"/>
    <property type="match status" value="1"/>
</dbReference>
<evidence type="ECO:0000256" key="5">
    <source>
        <dbReference type="SAM" id="Phobius"/>
    </source>
</evidence>
<sequence>MSVTEVQAATPATRDVIAASLREETATWLFVVKSLLAFYITGWLAMRLELPQPSTAMLTTVIVANRQTGMVLAKSFYRAIGTIIGAVAGFMIVALFPQQRVLFLSALSLWIGACAGGATLYRNFKSYAFVLSGYTAAIVALPAINSPVDVFNTAVWRLSEVLLGLAVSAAVSDVVFPSRIRDDLRRLCRAQFTNFIQFVQRAMCGKVARADIENAHLRFVRDAVAVEDLRSSVVFEDPEARARSGHMLLLNQRFMSTSTTLQTLHHLINRLKRLGHEMAANALIELYRPLAGALDAPFEAGAPARALLPRIDNARQAIKQCRAVLRAKMISAYDMLDFDTGATLIDRFVDELYAYVETASALQAPRLFGAVTERVHFERGNDFLGAGLAMLRTSLVMGALSLFWILSAWPSGASAMLLATVFAGLFAATPNPSQWVQHTSFGFLLGMCASFLCQFFVLPLMDGFGLLVAGSVPFLMIGMAMMAWPITARIGVGYGLGFTLTIALRNLMSYDVLFFWNEALAELVGLATAGVAFVLVPPAIGSLWLRRRQLDRLRRQVRLAADAPLPGLRARFESVNHDLFGQIIAYTERGSQASRNLVGWTLSVHEVGRTLIELRDEMAGHPLPEDVREAIERTIDAIAQLYEHPDTATYAYARDALAATIALIDGDEAMWSLLNHLHVLRLALLDDQSVLAAYMQVPARAQGVAHAT</sequence>
<feature type="transmembrane region" description="Helical" evidence="5">
    <location>
        <begin position="441"/>
        <end position="458"/>
    </location>
</feature>
<keyword evidence="3 5" id="KW-1133">Transmembrane helix</keyword>
<dbReference type="Proteomes" id="UP000254258">
    <property type="component" value="Unassembled WGS sequence"/>
</dbReference>
<evidence type="ECO:0000256" key="4">
    <source>
        <dbReference type="ARBA" id="ARBA00023136"/>
    </source>
</evidence>
<feature type="transmembrane region" description="Helical" evidence="5">
    <location>
        <begin position="102"/>
        <end position="121"/>
    </location>
</feature>
<feature type="transmembrane region" description="Helical" evidence="5">
    <location>
        <begin position="491"/>
        <end position="508"/>
    </location>
</feature>
<comment type="subcellular location">
    <subcellularLocation>
        <location evidence="1">Membrane</location>
        <topology evidence="1">Multi-pass membrane protein</topology>
    </subcellularLocation>
</comment>
<keyword evidence="7" id="KW-1185">Reference proteome</keyword>
<organism evidence="6 7">
    <name type="scientific">Dyella monticola</name>
    <dbReference type="NCBI Taxonomy" id="1927958"/>
    <lineage>
        <taxon>Bacteria</taxon>
        <taxon>Pseudomonadati</taxon>
        <taxon>Pseudomonadota</taxon>
        <taxon>Gammaproteobacteria</taxon>
        <taxon>Lysobacterales</taxon>
        <taxon>Rhodanobacteraceae</taxon>
        <taxon>Dyella</taxon>
    </lineage>
</organism>
<feature type="transmembrane region" description="Helical" evidence="5">
    <location>
        <begin position="412"/>
        <end position="429"/>
    </location>
</feature>
<gene>
    <name evidence="6" type="ORF">DWU98_17225</name>
</gene>
<protein>
    <submittedName>
        <fullName evidence="6">FUSC family protein</fullName>
    </submittedName>
</protein>
<feature type="transmembrane region" description="Helical" evidence="5">
    <location>
        <begin position="520"/>
        <end position="545"/>
    </location>
</feature>
<reference evidence="6 7" key="1">
    <citation type="submission" date="2018-07" db="EMBL/GenBank/DDBJ databases">
        <title>Dyella monticola sp. nov. and Dyella psychrodurans sp. nov. isolated from monsoon evergreen broad-leaved forest soil of Dinghu Mountain, China.</title>
        <authorList>
            <person name="Gao Z."/>
            <person name="Qiu L."/>
        </authorList>
    </citation>
    <scope>NUCLEOTIDE SEQUENCE [LARGE SCALE GENOMIC DNA]</scope>
    <source>
        <strain evidence="6 7">4G-K06</strain>
    </source>
</reference>
<dbReference type="GO" id="GO:0005886">
    <property type="term" value="C:plasma membrane"/>
    <property type="evidence" value="ECO:0007669"/>
    <property type="project" value="InterPro"/>
</dbReference>
<feature type="transmembrane region" description="Helical" evidence="5">
    <location>
        <begin position="76"/>
        <end position="96"/>
    </location>
</feature>
<comment type="caution">
    <text evidence="6">The sequence shown here is derived from an EMBL/GenBank/DDBJ whole genome shotgun (WGS) entry which is preliminary data.</text>
</comment>
<evidence type="ECO:0000256" key="1">
    <source>
        <dbReference type="ARBA" id="ARBA00004141"/>
    </source>
</evidence>
<evidence type="ECO:0000313" key="7">
    <source>
        <dbReference type="Proteomes" id="UP000254258"/>
    </source>
</evidence>
<dbReference type="InterPro" id="IPR006726">
    <property type="entry name" value="PHBA_efflux_AaeB/fusaric-R"/>
</dbReference>
<evidence type="ECO:0000256" key="3">
    <source>
        <dbReference type="ARBA" id="ARBA00022989"/>
    </source>
</evidence>
<feature type="transmembrane region" description="Helical" evidence="5">
    <location>
        <begin position="128"/>
        <end position="148"/>
    </location>
</feature>
<dbReference type="GO" id="GO:0022857">
    <property type="term" value="F:transmembrane transporter activity"/>
    <property type="evidence" value="ECO:0007669"/>
    <property type="project" value="InterPro"/>
</dbReference>